<organism evidence="3 4">
    <name type="scientific">Pseudocercospora musae</name>
    <dbReference type="NCBI Taxonomy" id="113226"/>
    <lineage>
        <taxon>Eukaryota</taxon>
        <taxon>Fungi</taxon>
        <taxon>Dikarya</taxon>
        <taxon>Ascomycota</taxon>
        <taxon>Pezizomycotina</taxon>
        <taxon>Dothideomycetes</taxon>
        <taxon>Dothideomycetidae</taxon>
        <taxon>Mycosphaerellales</taxon>
        <taxon>Mycosphaerellaceae</taxon>
        <taxon>Pseudocercospora</taxon>
    </lineage>
</organism>
<dbReference type="STRING" id="113226.A0A139IHE1"/>
<dbReference type="AlphaFoldDB" id="A0A139IHE1"/>
<dbReference type="InterPro" id="IPR038607">
    <property type="entry name" value="PhoD-like_sf"/>
</dbReference>
<keyword evidence="4" id="KW-1185">Reference proteome</keyword>
<reference evidence="3 4" key="1">
    <citation type="submission" date="2015-07" db="EMBL/GenBank/DDBJ databases">
        <title>Comparative genomics of the Sigatoka disease complex on banana suggests a link between parallel evolutionary changes in Pseudocercospora fijiensis and Pseudocercospora eumusae and increased virulence on the banana host.</title>
        <authorList>
            <person name="Chang T.-C."/>
            <person name="Salvucci A."/>
            <person name="Crous P.W."/>
            <person name="Stergiopoulos I."/>
        </authorList>
    </citation>
    <scope>NUCLEOTIDE SEQUENCE [LARGE SCALE GENOMIC DNA]</scope>
    <source>
        <strain evidence="3 4">CBS 116634</strain>
    </source>
</reference>
<evidence type="ECO:0000256" key="1">
    <source>
        <dbReference type="SAM" id="SignalP"/>
    </source>
</evidence>
<dbReference type="InterPro" id="IPR052900">
    <property type="entry name" value="Phospholipid_Metab_Enz"/>
</dbReference>
<evidence type="ECO:0000259" key="2">
    <source>
        <dbReference type="Pfam" id="PF09423"/>
    </source>
</evidence>
<dbReference type="InterPro" id="IPR018946">
    <property type="entry name" value="PhoD-like_MPP"/>
</dbReference>
<feature type="chain" id="PRO_5007297450" description="PhoD-like phosphatase metallophosphatase domain-containing protein" evidence="1">
    <location>
        <begin position="20"/>
        <end position="200"/>
    </location>
</feature>
<dbReference type="Proteomes" id="UP000073492">
    <property type="component" value="Unassembled WGS sequence"/>
</dbReference>
<sequence length="200" mass="21526">MHLFQTFFAFFALAAAVWSGNINHGSHSNNHNLGISLPRARASAIVKNDDSNVTVAGTAALYNHDTQQYVKASSNAICRPIGSQVVFLTINATSWLDGAAYNTGAWDGYSANKIRTLKTPYDNNIGNSIVTAGDMHANWVADQVWLEEKQHNSKSKSGALGVEIAATAVSGTPSFGANSTLWECNNQSRALIADNPELQW</sequence>
<accession>A0A139IHE1</accession>
<gene>
    <name evidence="3" type="ORF">AC579_9252</name>
</gene>
<evidence type="ECO:0000313" key="3">
    <source>
        <dbReference type="EMBL" id="KXT14173.1"/>
    </source>
</evidence>
<feature type="signal peptide" evidence="1">
    <location>
        <begin position="1"/>
        <end position="19"/>
    </location>
</feature>
<protein>
    <recommendedName>
        <fullName evidence="2">PhoD-like phosphatase metallophosphatase domain-containing protein</fullName>
    </recommendedName>
</protein>
<dbReference type="PANTHER" id="PTHR43606">
    <property type="entry name" value="PHOSPHATASE, PUTATIVE (AFU_ORTHOLOGUE AFUA_6G08710)-RELATED"/>
    <property type="match status" value="1"/>
</dbReference>
<name>A0A139IHE1_9PEZI</name>
<dbReference type="PANTHER" id="PTHR43606:SF7">
    <property type="entry name" value="PHOSPHATASE, PUTATIVE (AFU_ORTHOLOGUE AFUA_6G08710)-RELATED"/>
    <property type="match status" value="1"/>
</dbReference>
<dbReference type="Gene3D" id="3.60.21.70">
    <property type="entry name" value="PhoD-like phosphatase"/>
    <property type="match status" value="1"/>
</dbReference>
<evidence type="ECO:0000313" key="4">
    <source>
        <dbReference type="Proteomes" id="UP000073492"/>
    </source>
</evidence>
<feature type="domain" description="PhoD-like phosphatase metallophosphatase" evidence="2">
    <location>
        <begin position="72"/>
        <end position="200"/>
    </location>
</feature>
<comment type="caution">
    <text evidence="3">The sequence shown here is derived from an EMBL/GenBank/DDBJ whole genome shotgun (WGS) entry which is preliminary data.</text>
</comment>
<dbReference type="OrthoDB" id="9992270at2759"/>
<dbReference type="Pfam" id="PF09423">
    <property type="entry name" value="PhoD"/>
    <property type="match status" value="1"/>
</dbReference>
<keyword evidence="1" id="KW-0732">Signal</keyword>
<dbReference type="EMBL" id="LFZO01000092">
    <property type="protein sequence ID" value="KXT14173.1"/>
    <property type="molecule type" value="Genomic_DNA"/>
</dbReference>
<proteinExistence type="predicted"/>